<evidence type="ECO:0000256" key="4">
    <source>
        <dbReference type="ARBA" id="ARBA00022598"/>
    </source>
</evidence>
<feature type="domain" description="ATP-grasp" evidence="9">
    <location>
        <begin position="9"/>
        <end position="224"/>
    </location>
</feature>
<dbReference type="Gene3D" id="3.30.1490.20">
    <property type="entry name" value="ATP-grasp fold, A domain"/>
    <property type="match status" value="1"/>
</dbReference>
<dbReference type="InterPro" id="IPR005811">
    <property type="entry name" value="SUCC_ACL_C"/>
</dbReference>
<gene>
    <name evidence="10" type="ORF">CH339_01900</name>
</gene>
<evidence type="ECO:0000256" key="6">
    <source>
        <dbReference type="ARBA" id="ARBA00022741"/>
    </source>
</evidence>
<evidence type="ECO:0000256" key="1">
    <source>
        <dbReference type="ARBA" id="ARBA00001946"/>
    </source>
</evidence>
<comment type="similarity">
    <text evidence="2">Belongs to the succinate/malate CoA ligase beta subunit family.</text>
</comment>
<accession>A0A327JW36</accession>
<keyword evidence="3" id="KW-0816">Tricarboxylic acid cycle</keyword>
<dbReference type="InterPro" id="IPR013650">
    <property type="entry name" value="ATP-grasp_succ-CoA_synth-type"/>
</dbReference>
<dbReference type="AlphaFoldDB" id="A0A327JW36"/>
<evidence type="ECO:0000256" key="8">
    <source>
        <dbReference type="PROSITE-ProRule" id="PRU00409"/>
    </source>
</evidence>
<dbReference type="SUPFAM" id="SSF52210">
    <property type="entry name" value="Succinyl-CoA synthetase domains"/>
    <property type="match status" value="1"/>
</dbReference>
<evidence type="ECO:0000256" key="7">
    <source>
        <dbReference type="ARBA" id="ARBA00022842"/>
    </source>
</evidence>
<dbReference type="Gene3D" id="3.30.470.20">
    <property type="entry name" value="ATP-grasp fold, B domain"/>
    <property type="match status" value="1"/>
</dbReference>
<evidence type="ECO:0000259" key="9">
    <source>
        <dbReference type="PROSITE" id="PS50975"/>
    </source>
</evidence>
<evidence type="ECO:0000256" key="2">
    <source>
        <dbReference type="ARBA" id="ARBA00009182"/>
    </source>
</evidence>
<protein>
    <submittedName>
        <fullName evidence="10">Succinate--CoA ligase</fullName>
    </submittedName>
</protein>
<dbReference type="Pfam" id="PF08442">
    <property type="entry name" value="ATP-grasp_2"/>
    <property type="match status" value="1"/>
</dbReference>
<reference evidence="10 11" key="1">
    <citation type="submission" date="2017-07" db="EMBL/GenBank/DDBJ databases">
        <title>Draft Genome Sequences of Select Purple Nonsulfur Bacteria.</title>
        <authorList>
            <person name="Lasarre B."/>
            <person name="Mckinlay J.B."/>
        </authorList>
    </citation>
    <scope>NUCLEOTIDE SEQUENCE [LARGE SCALE GENOMIC DNA]</scope>
    <source>
        <strain evidence="10 11">DSM 11290</strain>
    </source>
</reference>
<dbReference type="PANTHER" id="PTHR11815:SF10">
    <property type="entry name" value="SUCCINATE--COA LIGASE [GDP-FORMING] SUBUNIT BETA, MITOCHONDRIAL"/>
    <property type="match status" value="1"/>
</dbReference>
<dbReference type="RefSeq" id="WP_111432585.1">
    <property type="nucleotide sequence ID" value="NZ_JACIGG010000006.1"/>
</dbReference>
<dbReference type="Gene3D" id="3.40.50.261">
    <property type="entry name" value="Succinyl-CoA synthetase domains"/>
    <property type="match status" value="1"/>
</dbReference>
<dbReference type="GO" id="GO:0042709">
    <property type="term" value="C:succinate-CoA ligase complex"/>
    <property type="evidence" value="ECO:0007669"/>
    <property type="project" value="TreeGrafter"/>
</dbReference>
<dbReference type="GO" id="GO:0006099">
    <property type="term" value="P:tricarboxylic acid cycle"/>
    <property type="evidence" value="ECO:0007669"/>
    <property type="project" value="UniProtKB-KW"/>
</dbReference>
<dbReference type="PROSITE" id="PS50975">
    <property type="entry name" value="ATP_GRASP"/>
    <property type="match status" value="1"/>
</dbReference>
<name>A0A327JW36_9HYPH</name>
<dbReference type="OrthoDB" id="9802602at2"/>
<dbReference type="PIRSF" id="PIRSF001554">
    <property type="entry name" value="SucCS_beta"/>
    <property type="match status" value="1"/>
</dbReference>
<organism evidence="10 11">
    <name type="scientific">Rhodobium orientis</name>
    <dbReference type="NCBI Taxonomy" id="34017"/>
    <lineage>
        <taxon>Bacteria</taxon>
        <taxon>Pseudomonadati</taxon>
        <taxon>Pseudomonadota</taxon>
        <taxon>Alphaproteobacteria</taxon>
        <taxon>Hyphomicrobiales</taxon>
        <taxon>Rhodobiaceae</taxon>
        <taxon>Rhodobium</taxon>
    </lineage>
</organism>
<evidence type="ECO:0000313" key="10">
    <source>
        <dbReference type="EMBL" id="RAI29795.1"/>
    </source>
</evidence>
<dbReference type="InterPro" id="IPR017866">
    <property type="entry name" value="Succ-CoA_synthase_bsu_CS"/>
</dbReference>
<dbReference type="InterPro" id="IPR013815">
    <property type="entry name" value="ATP_grasp_subdomain_1"/>
</dbReference>
<sequence>MNFEEYAAKPLLAKSGLAIPPARLVADSGAAFAAAQAIGPCVVKAQVPTGKRGKAGGIKLAATPDEAKAHAKAILGMEIGGFTVEKLLIEGQVPIARELYAAVLNDPKTRGPMVLFSTMGGMDVEEATEKDPTAMRRLPVDITKGLARDDALSLLDGLDLSGATDKIADALVALYKAYRKYDADLLEINPLVVTDNGNVVALDCKFVLDDSSAGRHQGLAEFAAAEPQTELEEAAQKAGLRYIELGGSVGVLANGAGLTMTTMDAVTHYGGEPANFLEVGGEAYTKAKDALSILLANPNLRSLLVNFCGAFARTDVMAEGVVNAWKDLDPKIPVFFTIHGTGEDEAIALVKKELGIEPFDLMDDAVRAAVAAAKEKAA</sequence>
<keyword evidence="5" id="KW-0479">Metal-binding</keyword>
<dbReference type="FunFam" id="3.30.470.20:FF:000002">
    <property type="entry name" value="Succinate--CoA ligase [ADP-forming] subunit beta"/>
    <property type="match status" value="1"/>
</dbReference>
<comment type="cofactor">
    <cofactor evidence="1">
        <name>Mg(2+)</name>
        <dbReference type="ChEBI" id="CHEBI:18420"/>
    </cofactor>
</comment>
<keyword evidence="6 8" id="KW-0547">Nucleotide-binding</keyword>
<evidence type="ECO:0000313" key="11">
    <source>
        <dbReference type="Proteomes" id="UP000249299"/>
    </source>
</evidence>
<dbReference type="InterPro" id="IPR005809">
    <property type="entry name" value="Succ_CoA_ligase-like_bsu"/>
</dbReference>
<dbReference type="Pfam" id="PF00549">
    <property type="entry name" value="Ligase_CoA"/>
    <property type="match status" value="1"/>
</dbReference>
<dbReference type="GO" id="GO:0006104">
    <property type="term" value="P:succinyl-CoA metabolic process"/>
    <property type="evidence" value="ECO:0007669"/>
    <property type="project" value="TreeGrafter"/>
</dbReference>
<dbReference type="InterPro" id="IPR016102">
    <property type="entry name" value="Succinyl-CoA_synth-like"/>
</dbReference>
<proteinExistence type="inferred from homology"/>
<dbReference type="Proteomes" id="UP000249299">
    <property type="component" value="Unassembled WGS sequence"/>
</dbReference>
<evidence type="ECO:0000256" key="5">
    <source>
        <dbReference type="ARBA" id="ARBA00022723"/>
    </source>
</evidence>
<evidence type="ECO:0000256" key="3">
    <source>
        <dbReference type="ARBA" id="ARBA00022532"/>
    </source>
</evidence>
<dbReference type="EMBL" id="NPEV01000002">
    <property type="protein sequence ID" value="RAI29795.1"/>
    <property type="molecule type" value="Genomic_DNA"/>
</dbReference>
<dbReference type="PROSITE" id="PS01217">
    <property type="entry name" value="SUCCINYL_COA_LIG_3"/>
    <property type="match status" value="1"/>
</dbReference>
<dbReference type="GO" id="GO:0004775">
    <property type="term" value="F:succinate-CoA ligase (ADP-forming) activity"/>
    <property type="evidence" value="ECO:0007669"/>
    <property type="project" value="TreeGrafter"/>
</dbReference>
<dbReference type="SUPFAM" id="SSF56059">
    <property type="entry name" value="Glutathione synthetase ATP-binding domain-like"/>
    <property type="match status" value="1"/>
</dbReference>
<dbReference type="GO" id="GO:0046872">
    <property type="term" value="F:metal ion binding"/>
    <property type="evidence" value="ECO:0007669"/>
    <property type="project" value="UniProtKB-KW"/>
</dbReference>
<keyword evidence="8" id="KW-0067">ATP-binding</keyword>
<keyword evidence="11" id="KW-1185">Reference proteome</keyword>
<dbReference type="GO" id="GO:0005524">
    <property type="term" value="F:ATP binding"/>
    <property type="evidence" value="ECO:0007669"/>
    <property type="project" value="UniProtKB-UniRule"/>
</dbReference>
<comment type="caution">
    <text evidence="10">The sequence shown here is derived from an EMBL/GenBank/DDBJ whole genome shotgun (WGS) entry which is preliminary data.</text>
</comment>
<keyword evidence="4 10" id="KW-0436">Ligase</keyword>
<dbReference type="PANTHER" id="PTHR11815">
    <property type="entry name" value="SUCCINYL-COA SYNTHETASE BETA CHAIN"/>
    <property type="match status" value="1"/>
</dbReference>
<dbReference type="InterPro" id="IPR011761">
    <property type="entry name" value="ATP-grasp"/>
</dbReference>
<keyword evidence="7" id="KW-0460">Magnesium</keyword>